<dbReference type="PROSITE" id="PS51821">
    <property type="entry name" value="VELVET"/>
    <property type="match status" value="1"/>
</dbReference>
<keyword evidence="4" id="KW-0539">Nucleus</keyword>
<gene>
    <name evidence="6" type="ORF">BCR33DRAFT_703616</name>
</gene>
<evidence type="ECO:0000256" key="2">
    <source>
        <dbReference type="ARBA" id="ARBA00023015"/>
    </source>
</evidence>
<keyword evidence="3" id="KW-0804">Transcription</keyword>
<evidence type="ECO:0000256" key="3">
    <source>
        <dbReference type="ARBA" id="ARBA00023163"/>
    </source>
</evidence>
<evidence type="ECO:0000313" key="6">
    <source>
        <dbReference type="EMBL" id="ORY29928.1"/>
    </source>
</evidence>
<dbReference type="InterPro" id="IPR038491">
    <property type="entry name" value="Velvet_dom_sf"/>
</dbReference>
<dbReference type="EMBL" id="MCGO01000085">
    <property type="protein sequence ID" value="ORY29928.1"/>
    <property type="molecule type" value="Genomic_DNA"/>
</dbReference>
<dbReference type="InterPro" id="IPR021740">
    <property type="entry name" value="Velvet"/>
</dbReference>
<dbReference type="AlphaFoldDB" id="A0A1Y2B516"/>
<evidence type="ECO:0000259" key="5">
    <source>
        <dbReference type="PROSITE" id="PS51821"/>
    </source>
</evidence>
<comment type="caution">
    <text evidence="6">The sequence shown here is derived from an EMBL/GenBank/DDBJ whole genome shotgun (WGS) entry which is preliminary data.</text>
</comment>
<proteinExistence type="predicted"/>
<reference evidence="6 7" key="1">
    <citation type="submission" date="2016-07" db="EMBL/GenBank/DDBJ databases">
        <title>Pervasive Adenine N6-methylation of Active Genes in Fungi.</title>
        <authorList>
            <consortium name="DOE Joint Genome Institute"/>
            <person name="Mondo S.J."/>
            <person name="Dannebaum R.O."/>
            <person name="Kuo R.C."/>
            <person name="Labutti K."/>
            <person name="Haridas S."/>
            <person name="Kuo A."/>
            <person name="Salamov A."/>
            <person name="Ahrendt S.R."/>
            <person name="Lipzen A."/>
            <person name="Sullivan W."/>
            <person name="Andreopoulos W.B."/>
            <person name="Clum A."/>
            <person name="Lindquist E."/>
            <person name="Daum C."/>
            <person name="Ramamoorthy G.K."/>
            <person name="Gryganskyi A."/>
            <person name="Culley D."/>
            <person name="Magnuson J.K."/>
            <person name="James T.Y."/>
            <person name="O'Malley M.A."/>
            <person name="Stajich J.E."/>
            <person name="Spatafora J.W."/>
            <person name="Visel A."/>
            <person name="Grigoriev I.V."/>
        </authorList>
    </citation>
    <scope>NUCLEOTIDE SEQUENCE [LARGE SCALE GENOMIC DNA]</scope>
    <source>
        <strain evidence="6 7">JEL800</strain>
    </source>
</reference>
<organism evidence="6 7">
    <name type="scientific">Rhizoclosmatium globosum</name>
    <dbReference type="NCBI Taxonomy" id="329046"/>
    <lineage>
        <taxon>Eukaryota</taxon>
        <taxon>Fungi</taxon>
        <taxon>Fungi incertae sedis</taxon>
        <taxon>Chytridiomycota</taxon>
        <taxon>Chytridiomycota incertae sedis</taxon>
        <taxon>Chytridiomycetes</taxon>
        <taxon>Chytridiales</taxon>
        <taxon>Chytriomycetaceae</taxon>
        <taxon>Rhizoclosmatium</taxon>
    </lineage>
</organism>
<comment type="subcellular location">
    <subcellularLocation>
        <location evidence="1">Nucleus</location>
    </subcellularLocation>
</comment>
<dbReference type="PANTHER" id="PTHR33572">
    <property type="entry name" value="SPORE DEVELOPMENT REGULATOR VOSA"/>
    <property type="match status" value="1"/>
</dbReference>
<keyword evidence="2" id="KW-0805">Transcription regulation</keyword>
<dbReference type="PANTHER" id="PTHR33572:SF3">
    <property type="entry name" value="VELVET COMPLEX SUBUNIT B"/>
    <property type="match status" value="1"/>
</dbReference>
<dbReference type="OrthoDB" id="5599552at2759"/>
<sequence>MMTEDDEVIADMTHTRQHHPAPYELQAHLDTLQPLPIQLPVPSPFNHIHLEIIQQPTRARVSGLEDRRAITPVPILKLMGCTAHESRLLIMHASLWSSDLKHNLTYSFNSGKPYSYIPLDSTSTESISSSNEYRILPSQSYEKTFILMGTLLSECHSLQDPSFNHGLYFIFPDLSVRIKPGKFRLKFDLYSLIPTGQKSSPLRTVISNTFEVFRGTDFPGLEETSALSRCFARQGIPIKMKSIYM</sequence>
<keyword evidence="7" id="KW-1185">Reference proteome</keyword>
<name>A0A1Y2B516_9FUNG</name>
<dbReference type="GO" id="GO:0005634">
    <property type="term" value="C:nucleus"/>
    <property type="evidence" value="ECO:0007669"/>
    <property type="project" value="UniProtKB-SubCell"/>
</dbReference>
<dbReference type="Proteomes" id="UP000193642">
    <property type="component" value="Unassembled WGS sequence"/>
</dbReference>
<evidence type="ECO:0000313" key="7">
    <source>
        <dbReference type="Proteomes" id="UP000193642"/>
    </source>
</evidence>
<dbReference type="InterPro" id="IPR037525">
    <property type="entry name" value="Velvet_dom"/>
</dbReference>
<feature type="domain" description="Velvet" evidence="5">
    <location>
        <begin position="42"/>
        <end position="241"/>
    </location>
</feature>
<evidence type="ECO:0000256" key="4">
    <source>
        <dbReference type="ARBA" id="ARBA00023242"/>
    </source>
</evidence>
<accession>A0A1Y2B516</accession>
<evidence type="ECO:0000256" key="1">
    <source>
        <dbReference type="ARBA" id="ARBA00004123"/>
    </source>
</evidence>
<dbReference type="STRING" id="329046.A0A1Y2B516"/>
<dbReference type="Gene3D" id="2.60.40.3960">
    <property type="entry name" value="Velvet domain"/>
    <property type="match status" value="1"/>
</dbReference>
<dbReference type="Pfam" id="PF11754">
    <property type="entry name" value="Velvet"/>
    <property type="match status" value="1"/>
</dbReference>
<protein>
    <recommendedName>
        <fullName evidence="5">Velvet domain-containing protein</fullName>
    </recommendedName>
</protein>